<proteinExistence type="predicted"/>
<feature type="region of interest" description="Disordered" evidence="1">
    <location>
        <begin position="35"/>
        <end position="65"/>
    </location>
</feature>
<organism evidence="2 3">
    <name type="scientific">Acrobeloides nanus</name>
    <dbReference type="NCBI Taxonomy" id="290746"/>
    <lineage>
        <taxon>Eukaryota</taxon>
        <taxon>Metazoa</taxon>
        <taxon>Ecdysozoa</taxon>
        <taxon>Nematoda</taxon>
        <taxon>Chromadorea</taxon>
        <taxon>Rhabditida</taxon>
        <taxon>Tylenchina</taxon>
        <taxon>Cephalobomorpha</taxon>
        <taxon>Cephaloboidea</taxon>
        <taxon>Cephalobidae</taxon>
        <taxon>Acrobeloides</taxon>
    </lineage>
</organism>
<reference evidence="3" key="1">
    <citation type="submission" date="2022-11" db="UniProtKB">
        <authorList>
            <consortium name="WormBaseParasite"/>
        </authorList>
    </citation>
    <scope>IDENTIFICATION</scope>
</reference>
<evidence type="ECO:0000313" key="3">
    <source>
        <dbReference type="WBParaSite" id="ACRNAN_Path_1349.g5301.t1"/>
    </source>
</evidence>
<name>A0A914BZS3_9BILA</name>
<keyword evidence="2" id="KW-1185">Reference proteome</keyword>
<dbReference type="AlphaFoldDB" id="A0A914BZS3"/>
<dbReference type="WBParaSite" id="ACRNAN_Path_1349.g5301.t1">
    <property type="protein sequence ID" value="ACRNAN_Path_1349.g5301.t1"/>
    <property type="gene ID" value="ACRNAN_Path_1349.g5301"/>
</dbReference>
<sequence>MANPLLTAQLHLEYTRRRVAPNLNTKDRLFGLNEVPRTPRKVNPTFKSTIFSETTPPSSPAKTPKKAVPILERNPITGEVKLPQKISV</sequence>
<evidence type="ECO:0000313" key="2">
    <source>
        <dbReference type="Proteomes" id="UP000887540"/>
    </source>
</evidence>
<evidence type="ECO:0000256" key="1">
    <source>
        <dbReference type="SAM" id="MobiDB-lite"/>
    </source>
</evidence>
<accession>A0A914BZS3</accession>
<protein>
    <submittedName>
        <fullName evidence="3">TPX2 central domain-containing protein</fullName>
    </submittedName>
</protein>
<dbReference type="Proteomes" id="UP000887540">
    <property type="component" value="Unplaced"/>
</dbReference>